<evidence type="ECO:0000256" key="2">
    <source>
        <dbReference type="ARBA" id="ARBA00022695"/>
    </source>
</evidence>
<dbReference type="InterPro" id="IPR043519">
    <property type="entry name" value="NT_sf"/>
</dbReference>
<evidence type="ECO:0000313" key="4">
    <source>
        <dbReference type="EMBL" id="PNH09524.1"/>
    </source>
</evidence>
<dbReference type="AlphaFoldDB" id="A0A2J8AAH6"/>
<dbReference type="GO" id="GO:0003677">
    <property type="term" value="F:DNA binding"/>
    <property type="evidence" value="ECO:0007669"/>
    <property type="project" value="InterPro"/>
</dbReference>
<accession>A0A2J8AAH6</accession>
<dbReference type="Gene3D" id="3.30.210.10">
    <property type="entry name" value="DNA polymerase, thumb domain"/>
    <property type="match status" value="1"/>
</dbReference>
<dbReference type="Proteomes" id="UP000236333">
    <property type="component" value="Unassembled WGS sequence"/>
</dbReference>
<evidence type="ECO:0000313" key="5">
    <source>
        <dbReference type="Proteomes" id="UP000236333"/>
    </source>
</evidence>
<name>A0A2J8AAH6_9CHLO</name>
<keyword evidence="1 4" id="KW-0808">Transferase</keyword>
<protein>
    <submittedName>
        <fullName evidence="4">DNA nucleotidylexotransferase</fullName>
    </submittedName>
</protein>
<feature type="domain" description="DNA polymerase beta thumb" evidence="3">
    <location>
        <begin position="82"/>
        <end position="145"/>
    </location>
</feature>
<dbReference type="SUPFAM" id="SSF81301">
    <property type="entry name" value="Nucleotidyltransferase"/>
    <property type="match status" value="1"/>
</dbReference>
<comment type="caution">
    <text evidence="4">The sequence shown here is derived from an EMBL/GenBank/DDBJ whole genome shotgun (WGS) entry which is preliminary data.</text>
</comment>
<dbReference type="OrthoDB" id="205514at2759"/>
<keyword evidence="2" id="KW-0548">Nucleotidyltransferase</keyword>
<dbReference type="PRINTS" id="PR00869">
    <property type="entry name" value="DNAPOLX"/>
</dbReference>
<dbReference type="GO" id="GO:0006303">
    <property type="term" value="P:double-strand break repair via nonhomologous end joining"/>
    <property type="evidence" value="ECO:0007669"/>
    <property type="project" value="TreeGrafter"/>
</dbReference>
<dbReference type="PANTHER" id="PTHR11276">
    <property type="entry name" value="DNA POLYMERASE TYPE-X FAMILY MEMBER"/>
    <property type="match status" value="1"/>
</dbReference>
<dbReference type="InterPro" id="IPR029398">
    <property type="entry name" value="PolB_thumb"/>
</dbReference>
<gene>
    <name evidence="4" type="ORF">TSOC_003851</name>
</gene>
<dbReference type="EMBL" id="PGGS01000087">
    <property type="protein sequence ID" value="PNH09524.1"/>
    <property type="molecule type" value="Genomic_DNA"/>
</dbReference>
<dbReference type="GO" id="GO:0005634">
    <property type="term" value="C:nucleus"/>
    <property type="evidence" value="ECO:0007669"/>
    <property type="project" value="TreeGrafter"/>
</dbReference>
<proteinExistence type="predicted"/>
<sequence length="147" mass="16488">MRQFHGAAGQLLPREGNLTRMREGHYSGRLQHVARHLVANGPNHRSNIADGLDHIFGIFRTSAGRLKRLDVIFAAWPWLPHALLGWTGSTQFLRFLNMHLANRGLVRTNHHLYSKTTMQPVPGITDEAGIFAAAGLPYRGPEDRHCP</sequence>
<dbReference type="PANTHER" id="PTHR11276:SF28">
    <property type="entry name" value="DNA POLYMERASE LAMBDA"/>
    <property type="match status" value="1"/>
</dbReference>
<evidence type="ECO:0000256" key="1">
    <source>
        <dbReference type="ARBA" id="ARBA00022679"/>
    </source>
</evidence>
<dbReference type="InterPro" id="IPR037160">
    <property type="entry name" value="DNA_Pol_thumb_sf"/>
</dbReference>
<keyword evidence="5" id="KW-1185">Reference proteome</keyword>
<organism evidence="4 5">
    <name type="scientific">Tetrabaena socialis</name>
    <dbReference type="NCBI Taxonomy" id="47790"/>
    <lineage>
        <taxon>Eukaryota</taxon>
        <taxon>Viridiplantae</taxon>
        <taxon>Chlorophyta</taxon>
        <taxon>core chlorophytes</taxon>
        <taxon>Chlorophyceae</taxon>
        <taxon>CS clade</taxon>
        <taxon>Chlamydomonadales</taxon>
        <taxon>Tetrabaenaceae</taxon>
        <taxon>Tetrabaena</taxon>
    </lineage>
</organism>
<dbReference type="Pfam" id="PF14791">
    <property type="entry name" value="DNA_pol_B_thumb"/>
    <property type="match status" value="1"/>
</dbReference>
<dbReference type="InterPro" id="IPR022312">
    <property type="entry name" value="DNA_pol_X"/>
</dbReference>
<dbReference type="GO" id="GO:0003887">
    <property type="term" value="F:DNA-directed DNA polymerase activity"/>
    <property type="evidence" value="ECO:0007669"/>
    <property type="project" value="InterPro"/>
</dbReference>
<reference evidence="4 5" key="1">
    <citation type="journal article" date="2017" name="Mol. Biol. Evol.">
        <title>The 4-celled Tetrabaena socialis nuclear genome reveals the essential components for genetic control of cell number at the origin of multicellularity in the volvocine lineage.</title>
        <authorList>
            <person name="Featherston J."/>
            <person name="Arakaki Y."/>
            <person name="Hanschen E.R."/>
            <person name="Ferris P.J."/>
            <person name="Michod R.E."/>
            <person name="Olson B.J.S.C."/>
            <person name="Nozaki H."/>
            <person name="Durand P.M."/>
        </authorList>
    </citation>
    <scope>NUCLEOTIDE SEQUENCE [LARGE SCALE GENOMIC DNA]</scope>
    <source>
        <strain evidence="4 5">NIES-571</strain>
    </source>
</reference>
<evidence type="ECO:0000259" key="3">
    <source>
        <dbReference type="Pfam" id="PF14791"/>
    </source>
</evidence>